<protein>
    <submittedName>
        <fullName evidence="2">Uncharacterized protein</fullName>
    </submittedName>
</protein>
<dbReference type="RefSeq" id="WP_184769215.1">
    <property type="nucleotide sequence ID" value="NZ_JACHGI010000004.1"/>
</dbReference>
<reference evidence="3 5" key="2">
    <citation type="submission" date="2020-09" db="EMBL/GenBank/DDBJ databases">
        <title>Draft Genome Sequence of Aminobacter carboxidus type strain DSM 1086, a soil Gram-negative carboxydobacterium.</title>
        <authorList>
            <person name="Turrini P."/>
            <person name="Tescari M."/>
            <person name="Artuso I."/>
            <person name="Lugli G.A."/>
            <person name="Frangipani E."/>
            <person name="Ventura M."/>
            <person name="Visca P."/>
        </authorList>
    </citation>
    <scope>NUCLEOTIDE SEQUENCE [LARGE SCALE GENOMIC DNA]</scope>
    <source>
        <strain evidence="3 5">DSM 1086</strain>
    </source>
</reference>
<keyword evidence="1" id="KW-0732">Signal</keyword>
<evidence type="ECO:0000313" key="4">
    <source>
        <dbReference type="Proteomes" id="UP000532373"/>
    </source>
</evidence>
<organism evidence="2 4">
    <name type="scientific">Aminobacter carboxidus</name>
    <dbReference type="NCBI Taxonomy" id="376165"/>
    <lineage>
        <taxon>Bacteria</taxon>
        <taxon>Pseudomonadati</taxon>
        <taxon>Pseudomonadota</taxon>
        <taxon>Alphaproteobacteria</taxon>
        <taxon>Hyphomicrobiales</taxon>
        <taxon>Phyllobacteriaceae</taxon>
        <taxon>Aminobacter</taxon>
    </lineage>
</organism>
<dbReference type="Proteomes" id="UP000598227">
    <property type="component" value="Unassembled WGS sequence"/>
</dbReference>
<evidence type="ECO:0000256" key="1">
    <source>
        <dbReference type="SAM" id="SignalP"/>
    </source>
</evidence>
<gene>
    <name evidence="2" type="ORF">HNQ96_002660</name>
    <name evidence="3" type="ORF">IHE39_02575</name>
</gene>
<dbReference type="EMBL" id="JACZEP010000001">
    <property type="protein sequence ID" value="MBE1203170.1"/>
    <property type="molecule type" value="Genomic_DNA"/>
</dbReference>
<keyword evidence="5" id="KW-1185">Reference proteome</keyword>
<accession>A0A8E1WF41</accession>
<evidence type="ECO:0000313" key="2">
    <source>
        <dbReference type="EMBL" id="MBB6466784.1"/>
    </source>
</evidence>
<comment type="caution">
    <text evidence="2">The sequence shown here is derived from an EMBL/GenBank/DDBJ whole genome shotgun (WGS) entry which is preliminary data.</text>
</comment>
<dbReference type="AlphaFoldDB" id="A0A8E1WF41"/>
<name>A0A8E1WF41_9HYPH</name>
<reference evidence="2 4" key="1">
    <citation type="submission" date="2020-08" db="EMBL/GenBank/DDBJ databases">
        <title>Genomic Encyclopedia of Type Strains, Phase IV (KMG-IV): sequencing the most valuable type-strain genomes for metagenomic binning, comparative biology and taxonomic classification.</title>
        <authorList>
            <person name="Goeker M."/>
        </authorList>
    </citation>
    <scope>NUCLEOTIDE SEQUENCE [LARGE SCALE GENOMIC DNA]</scope>
    <source>
        <strain evidence="2 4">DSM 17454</strain>
    </source>
</reference>
<dbReference type="Proteomes" id="UP000532373">
    <property type="component" value="Unassembled WGS sequence"/>
</dbReference>
<sequence>MKLLVAVGAFATMTVASAADECLTARGYNICEAAVRIQQKFASSLPMQVSDNVTVHSALVFGRRLSFHAVWAQSNAELTTMLEAGGITKAQLVEKVGWQTKSMICGQFATNAFVQLGGEVEYNYRTSDAVPVATALVDDCPQP</sequence>
<evidence type="ECO:0000313" key="5">
    <source>
        <dbReference type="Proteomes" id="UP000598227"/>
    </source>
</evidence>
<proteinExistence type="predicted"/>
<evidence type="ECO:0000313" key="3">
    <source>
        <dbReference type="EMBL" id="MBE1203170.1"/>
    </source>
</evidence>
<dbReference type="EMBL" id="JACHGI010000004">
    <property type="protein sequence ID" value="MBB6466784.1"/>
    <property type="molecule type" value="Genomic_DNA"/>
</dbReference>
<feature type="signal peptide" evidence="1">
    <location>
        <begin position="1"/>
        <end position="18"/>
    </location>
</feature>
<feature type="chain" id="PRO_5034586565" evidence="1">
    <location>
        <begin position="19"/>
        <end position="143"/>
    </location>
</feature>